<evidence type="ECO:0000256" key="10">
    <source>
        <dbReference type="ARBA" id="ARBA00044712"/>
    </source>
</evidence>
<protein>
    <recommendedName>
        <fullName evidence="11">mRNA cap guanine-N(7) methyltransferase</fullName>
        <ecNumber evidence="2">2.1.1.56</ecNumber>
    </recommendedName>
    <alternativeName>
        <fullName evidence="8">mRNA (guanine-N(7))-methyltransferase</fullName>
    </alternativeName>
    <alternativeName>
        <fullName evidence="9">mRNA cap methyltransferase</fullName>
    </alternativeName>
</protein>
<keyword evidence="7" id="KW-0506">mRNA capping</keyword>
<evidence type="ECO:0000259" key="13">
    <source>
        <dbReference type="PROSITE" id="PS51562"/>
    </source>
</evidence>
<evidence type="ECO:0000256" key="7">
    <source>
        <dbReference type="ARBA" id="ARBA00023042"/>
    </source>
</evidence>
<dbReference type="EC" id="2.1.1.56" evidence="2"/>
<evidence type="ECO:0000256" key="1">
    <source>
        <dbReference type="ARBA" id="ARBA00003378"/>
    </source>
</evidence>
<dbReference type="GO" id="GO:0003723">
    <property type="term" value="F:RNA binding"/>
    <property type="evidence" value="ECO:0007669"/>
    <property type="project" value="UniProtKB-KW"/>
</dbReference>
<evidence type="ECO:0000256" key="6">
    <source>
        <dbReference type="ARBA" id="ARBA00022884"/>
    </source>
</evidence>
<evidence type="ECO:0000256" key="12">
    <source>
        <dbReference type="SAM" id="MobiDB-lite"/>
    </source>
</evidence>
<dbReference type="GO" id="GO:0005634">
    <property type="term" value="C:nucleus"/>
    <property type="evidence" value="ECO:0007669"/>
    <property type="project" value="TreeGrafter"/>
</dbReference>
<comment type="catalytic activity">
    <reaction evidence="10">
        <text>a 5'-end (5'-triphosphoguanosine)-ribonucleoside in mRNA + S-adenosyl-L-methionine = a 5'-end (N(7)-methyl 5'-triphosphoguanosine)-ribonucleoside in mRNA + S-adenosyl-L-homocysteine</text>
        <dbReference type="Rhea" id="RHEA:67008"/>
        <dbReference type="Rhea" id="RHEA-COMP:17166"/>
        <dbReference type="Rhea" id="RHEA-COMP:17167"/>
        <dbReference type="ChEBI" id="CHEBI:57856"/>
        <dbReference type="ChEBI" id="CHEBI:59789"/>
        <dbReference type="ChEBI" id="CHEBI:156461"/>
        <dbReference type="ChEBI" id="CHEBI:167617"/>
        <dbReference type="EC" id="2.1.1.56"/>
    </reaction>
</comment>
<evidence type="ECO:0000256" key="4">
    <source>
        <dbReference type="ARBA" id="ARBA00022679"/>
    </source>
</evidence>
<evidence type="ECO:0000256" key="11">
    <source>
        <dbReference type="ARBA" id="ARBA00049739"/>
    </source>
</evidence>
<evidence type="ECO:0000256" key="9">
    <source>
        <dbReference type="ARBA" id="ARBA00033387"/>
    </source>
</evidence>
<keyword evidence="3" id="KW-0489">Methyltransferase</keyword>
<dbReference type="EMBL" id="SELW01000684">
    <property type="protein sequence ID" value="TID12967.1"/>
    <property type="molecule type" value="Genomic_DNA"/>
</dbReference>
<feature type="region of interest" description="Disordered" evidence="12">
    <location>
        <begin position="14"/>
        <end position="35"/>
    </location>
</feature>
<gene>
    <name evidence="14" type="ORF">CANINC_005066</name>
</gene>
<feature type="compositionally biased region" description="Basic and acidic residues" evidence="12">
    <location>
        <begin position="22"/>
        <end position="35"/>
    </location>
</feature>
<keyword evidence="4" id="KW-0808">Transferase</keyword>
<reference evidence="14 15" key="1">
    <citation type="journal article" date="2019" name="Front. Genet.">
        <title>Whole-Genome Sequencing of the Opportunistic Yeast Pathogen Candida inconspicua Uncovers Its Hybrid Origin.</title>
        <authorList>
            <person name="Mixao V."/>
            <person name="Hansen A.P."/>
            <person name="Saus E."/>
            <person name="Boekhout T."/>
            <person name="Lass-Florl C."/>
            <person name="Gabaldon T."/>
        </authorList>
    </citation>
    <scope>NUCLEOTIDE SEQUENCE [LARGE SCALE GENOMIC DNA]</scope>
    <source>
        <strain evidence="14 15">CBS 180</strain>
    </source>
</reference>
<dbReference type="Pfam" id="PF03291">
    <property type="entry name" value="mRNA_G-N7_MeTrfase"/>
    <property type="match status" value="1"/>
</dbReference>
<dbReference type="GO" id="GO:0004482">
    <property type="term" value="F:mRNA 5'-cap (guanine-N7-)-methyltransferase activity"/>
    <property type="evidence" value="ECO:0007669"/>
    <property type="project" value="UniProtKB-EC"/>
</dbReference>
<dbReference type="PANTHER" id="PTHR12189">
    <property type="entry name" value="MRNA GUANINE-7- METHYLTRANSFERASE"/>
    <property type="match status" value="1"/>
</dbReference>
<keyword evidence="7" id="KW-0507">mRNA processing</keyword>
<organism evidence="14 15">
    <name type="scientific">Pichia inconspicua</name>
    <dbReference type="NCBI Taxonomy" id="52247"/>
    <lineage>
        <taxon>Eukaryota</taxon>
        <taxon>Fungi</taxon>
        <taxon>Dikarya</taxon>
        <taxon>Ascomycota</taxon>
        <taxon>Saccharomycotina</taxon>
        <taxon>Pichiomycetes</taxon>
        <taxon>Pichiales</taxon>
        <taxon>Pichiaceae</taxon>
        <taxon>Pichia</taxon>
    </lineage>
</organism>
<accession>A0A4T0WUW3</accession>
<feature type="domain" description="MRNA cap 0 methyltransferase" evidence="13">
    <location>
        <begin position="130"/>
        <end position="413"/>
    </location>
</feature>
<dbReference type="Gene3D" id="3.40.50.150">
    <property type="entry name" value="Vaccinia Virus protein VP39"/>
    <property type="match status" value="1"/>
</dbReference>
<dbReference type="InterPro" id="IPR039753">
    <property type="entry name" value="RG7MT1"/>
</dbReference>
<evidence type="ECO:0000313" key="15">
    <source>
        <dbReference type="Proteomes" id="UP000307173"/>
    </source>
</evidence>
<dbReference type="STRING" id="52247.A0A4T0WUW3"/>
<dbReference type="AlphaFoldDB" id="A0A4T0WUW3"/>
<evidence type="ECO:0000256" key="5">
    <source>
        <dbReference type="ARBA" id="ARBA00022691"/>
    </source>
</evidence>
<evidence type="ECO:0000256" key="8">
    <source>
        <dbReference type="ARBA" id="ARBA00032772"/>
    </source>
</evidence>
<keyword evidence="15" id="KW-1185">Reference proteome</keyword>
<evidence type="ECO:0000313" key="14">
    <source>
        <dbReference type="EMBL" id="TID12967.1"/>
    </source>
</evidence>
<dbReference type="Proteomes" id="UP000307173">
    <property type="component" value="Unassembled WGS sequence"/>
</dbReference>
<dbReference type="SUPFAM" id="SSF53335">
    <property type="entry name" value="S-adenosyl-L-methionine-dependent methyltransferases"/>
    <property type="match status" value="1"/>
</dbReference>
<dbReference type="CDD" id="cd02440">
    <property type="entry name" value="AdoMet_MTases"/>
    <property type="match status" value="1"/>
</dbReference>
<evidence type="ECO:0000256" key="2">
    <source>
        <dbReference type="ARBA" id="ARBA00011926"/>
    </source>
</evidence>
<dbReference type="InterPro" id="IPR004971">
    <property type="entry name" value="mRNA_G-N7_MeTrfase_dom"/>
</dbReference>
<dbReference type="PROSITE" id="PS51562">
    <property type="entry name" value="RNA_CAP0_MT"/>
    <property type="match status" value="1"/>
</dbReference>
<proteinExistence type="predicted"/>
<dbReference type="InterPro" id="IPR029063">
    <property type="entry name" value="SAM-dependent_MTases_sf"/>
</dbReference>
<keyword evidence="5" id="KW-0949">S-adenosyl-L-methionine</keyword>
<comment type="function">
    <text evidence="1">Responsible for methylating the 5'-cap structure of mRNAs.</text>
</comment>
<dbReference type="PANTHER" id="PTHR12189:SF2">
    <property type="entry name" value="MRNA CAP GUANINE-N7 METHYLTRANSFERASE"/>
    <property type="match status" value="1"/>
</dbReference>
<name>A0A4T0WUW3_9ASCO</name>
<evidence type="ECO:0000256" key="3">
    <source>
        <dbReference type="ARBA" id="ARBA00022603"/>
    </source>
</evidence>
<keyword evidence="6" id="KW-0694">RNA-binding</keyword>
<sequence length="413" mass="47971">MSFYGDAIKKRRVVKRKVGGSRRREDDQEEVKKDPVVSGRIEKEKILEKPVWMSEEEFEKKKKVLELELKPLVEEKKDETVSYDGPMASEDVNVKIKYLKDLKAEGKDEIVREFYNAQTFNSRQTKRTESPIYRLRSFNNCIKYILINKYGRPNGSTLELGCGKGGDLSKWGMIGTRQFVGIDLSDESIREAIKRYRNGRYKFQAVFATGDAFKVQLPEILKGFSMEEVSFLQFDNVSMQFCMHYAFSSEENVESMLENVSKSLKVGGMFVGTIPSSDFIKWKLKKLKDGELKWGNSLYSVTFPDLSCFDKEKGNFKEPFGNVYNYYLKDAVEDVPEYVVPFEKFRSMCEEHGLELRYKKNFFDMFNKEVGEYFYKLPGPLIQSLQLPDGRYGVAGEEREACSFYLAFAFERV</sequence>
<comment type="caution">
    <text evidence="14">The sequence shown here is derived from an EMBL/GenBank/DDBJ whole genome shotgun (WGS) entry which is preliminary data.</text>
</comment>
<dbReference type="OrthoDB" id="10248867at2759"/>